<proteinExistence type="predicted"/>
<sequence>MGLLFAAVAGYLVGIIGSSSNPISGLTLTTLLIAALMMVLMGQTGDEGIKAVLGVAAVVCCVAGVAGDMIQDWKVGHILGATPWRMQIGGLIGVVAAALTLTFSLQLLHNNFEGGIGGASLPAPQAGLMAAMAKGIVGGEMAWPLVLAGMLLAVVLILIGSPSPMLIAVGMYLPFRATACIFFGGLLKYYLDRSLTKKKSTAKGKEIAENTGLLLASGLIAGQALTGIITAGLKGLKIEMPESLNNPWLALLITSRSVYLDLFPYRGW</sequence>
<dbReference type="EMBL" id="BART01016721">
    <property type="protein sequence ID" value="GAG85373.1"/>
    <property type="molecule type" value="Genomic_DNA"/>
</dbReference>
<evidence type="ECO:0000256" key="5">
    <source>
        <dbReference type="ARBA" id="ARBA00023136"/>
    </source>
</evidence>
<accession>X1BMR7</accession>
<dbReference type="InterPro" id="IPR004813">
    <property type="entry name" value="OPT"/>
</dbReference>
<evidence type="ECO:0000256" key="2">
    <source>
        <dbReference type="ARBA" id="ARBA00022448"/>
    </source>
</evidence>
<dbReference type="PANTHER" id="PTHR31645:SF0">
    <property type="entry name" value="OLIGOPEPTIDE TRANSPORTER YGL114W-RELATED"/>
    <property type="match status" value="1"/>
</dbReference>
<evidence type="ECO:0000313" key="7">
    <source>
        <dbReference type="EMBL" id="GAG85373.1"/>
    </source>
</evidence>
<keyword evidence="5 6" id="KW-0472">Membrane</keyword>
<feature type="transmembrane region" description="Helical" evidence="6">
    <location>
        <begin position="165"/>
        <end position="191"/>
    </location>
</feature>
<feature type="transmembrane region" description="Helical" evidence="6">
    <location>
        <begin position="86"/>
        <end position="108"/>
    </location>
</feature>
<feature type="transmembrane region" description="Helical" evidence="6">
    <location>
        <begin position="212"/>
        <end position="236"/>
    </location>
</feature>
<comment type="subcellular location">
    <subcellularLocation>
        <location evidence="1">Membrane</location>
        <topology evidence="1">Multi-pass membrane protein</topology>
    </subcellularLocation>
</comment>
<dbReference type="PANTHER" id="PTHR31645">
    <property type="entry name" value="OLIGOPEPTIDE TRANSPORTER YGL114W-RELATED"/>
    <property type="match status" value="1"/>
</dbReference>
<feature type="transmembrane region" description="Helical" evidence="6">
    <location>
        <begin position="24"/>
        <end position="41"/>
    </location>
</feature>
<dbReference type="InterPro" id="IPR045035">
    <property type="entry name" value="YSL-like"/>
</dbReference>
<name>X1BMR7_9ZZZZ</name>
<dbReference type="AlphaFoldDB" id="X1BMR7"/>
<keyword evidence="3 6" id="KW-0812">Transmembrane</keyword>
<evidence type="ECO:0008006" key="8">
    <source>
        <dbReference type="Google" id="ProtNLM"/>
    </source>
</evidence>
<keyword evidence="4 6" id="KW-1133">Transmembrane helix</keyword>
<feature type="non-terminal residue" evidence="7">
    <location>
        <position position="268"/>
    </location>
</feature>
<reference evidence="7" key="1">
    <citation type="journal article" date="2014" name="Front. Microbiol.">
        <title>High frequency of phylogenetically diverse reductive dehalogenase-homologous genes in deep subseafloor sedimentary metagenomes.</title>
        <authorList>
            <person name="Kawai M."/>
            <person name="Futagami T."/>
            <person name="Toyoda A."/>
            <person name="Takaki Y."/>
            <person name="Nishi S."/>
            <person name="Hori S."/>
            <person name="Arai W."/>
            <person name="Tsubouchi T."/>
            <person name="Morono Y."/>
            <person name="Uchiyama I."/>
            <person name="Ito T."/>
            <person name="Fujiyama A."/>
            <person name="Inagaki F."/>
            <person name="Takami H."/>
        </authorList>
    </citation>
    <scope>NUCLEOTIDE SEQUENCE</scope>
    <source>
        <strain evidence="7">Expedition CK06-06</strain>
    </source>
</reference>
<gene>
    <name evidence="7" type="ORF">S01H4_32079</name>
</gene>
<dbReference type="GO" id="GO:0016020">
    <property type="term" value="C:membrane"/>
    <property type="evidence" value="ECO:0007669"/>
    <property type="project" value="UniProtKB-SubCell"/>
</dbReference>
<dbReference type="GO" id="GO:0035673">
    <property type="term" value="F:oligopeptide transmembrane transporter activity"/>
    <property type="evidence" value="ECO:0007669"/>
    <property type="project" value="InterPro"/>
</dbReference>
<protein>
    <recommendedName>
        <fullName evidence="8">Oligopeptide transporter, OPT family</fullName>
    </recommendedName>
</protein>
<comment type="caution">
    <text evidence="7">The sequence shown here is derived from an EMBL/GenBank/DDBJ whole genome shotgun (WGS) entry which is preliminary data.</text>
</comment>
<dbReference type="Pfam" id="PF03169">
    <property type="entry name" value="OPT"/>
    <property type="match status" value="1"/>
</dbReference>
<keyword evidence="2" id="KW-0813">Transport</keyword>
<evidence type="ECO:0000256" key="3">
    <source>
        <dbReference type="ARBA" id="ARBA00022692"/>
    </source>
</evidence>
<evidence type="ECO:0000256" key="4">
    <source>
        <dbReference type="ARBA" id="ARBA00022989"/>
    </source>
</evidence>
<evidence type="ECO:0000256" key="6">
    <source>
        <dbReference type="SAM" id="Phobius"/>
    </source>
</evidence>
<evidence type="ECO:0000256" key="1">
    <source>
        <dbReference type="ARBA" id="ARBA00004141"/>
    </source>
</evidence>
<feature type="transmembrane region" description="Helical" evidence="6">
    <location>
        <begin position="141"/>
        <end position="159"/>
    </location>
</feature>
<organism evidence="7">
    <name type="scientific">marine sediment metagenome</name>
    <dbReference type="NCBI Taxonomy" id="412755"/>
    <lineage>
        <taxon>unclassified sequences</taxon>
        <taxon>metagenomes</taxon>
        <taxon>ecological metagenomes</taxon>
    </lineage>
</organism>
<feature type="transmembrane region" description="Helical" evidence="6">
    <location>
        <begin position="48"/>
        <end position="66"/>
    </location>
</feature>